<feature type="binding site" evidence="9">
    <location>
        <position position="43"/>
    </location>
    <ligand>
        <name>ATP</name>
        <dbReference type="ChEBI" id="CHEBI:30616"/>
    </ligand>
</feature>
<dbReference type="EMBL" id="MLAW01000008">
    <property type="protein sequence ID" value="OJJ26362.1"/>
    <property type="molecule type" value="Genomic_DNA"/>
</dbReference>
<dbReference type="SUPFAM" id="SSF56112">
    <property type="entry name" value="Protein kinase-like (PK-like)"/>
    <property type="match status" value="1"/>
</dbReference>
<keyword evidence="3" id="KW-0808">Transferase</keyword>
<evidence type="ECO:0000256" key="6">
    <source>
        <dbReference type="ARBA" id="ARBA00022840"/>
    </source>
</evidence>
<dbReference type="GO" id="GO:0005524">
    <property type="term" value="F:ATP binding"/>
    <property type="evidence" value="ECO:0007669"/>
    <property type="project" value="UniProtKB-UniRule"/>
</dbReference>
<evidence type="ECO:0000256" key="8">
    <source>
        <dbReference type="ARBA" id="ARBA00048679"/>
    </source>
</evidence>
<evidence type="ECO:0000256" key="10">
    <source>
        <dbReference type="SAM" id="MobiDB-lite"/>
    </source>
</evidence>
<reference evidence="13" key="1">
    <citation type="submission" date="2016-10" db="EMBL/GenBank/DDBJ databases">
        <title>CRISPR-Cas defence system in Roseofilum reptotaenium: evidence of a bacteriophage-cyanobacterium arms race in the coral black band disease.</title>
        <authorList>
            <person name="Buerger P."/>
            <person name="Wood-Charlson E.M."/>
            <person name="Weynberg K.D."/>
            <person name="Willis B."/>
            <person name="Van Oppen M.J."/>
        </authorList>
    </citation>
    <scope>NUCLEOTIDE SEQUENCE [LARGE SCALE GENOMIC DNA]</scope>
    <source>
        <strain evidence="13">AO1-A</strain>
    </source>
</reference>
<evidence type="ECO:0000256" key="1">
    <source>
        <dbReference type="ARBA" id="ARBA00012513"/>
    </source>
</evidence>
<keyword evidence="11" id="KW-0472">Membrane</keyword>
<dbReference type="PANTHER" id="PTHR24363">
    <property type="entry name" value="SERINE/THREONINE PROTEIN KINASE"/>
    <property type="match status" value="1"/>
</dbReference>
<organism evidence="13 14">
    <name type="scientific">Roseofilum reptotaenium AO1-A</name>
    <dbReference type="NCBI Taxonomy" id="1925591"/>
    <lineage>
        <taxon>Bacteria</taxon>
        <taxon>Bacillati</taxon>
        <taxon>Cyanobacteriota</taxon>
        <taxon>Cyanophyceae</taxon>
        <taxon>Desertifilales</taxon>
        <taxon>Desertifilaceae</taxon>
        <taxon>Roseofilum</taxon>
    </lineage>
</organism>
<feature type="compositionally biased region" description="Pro residues" evidence="10">
    <location>
        <begin position="374"/>
        <end position="386"/>
    </location>
</feature>
<dbReference type="GO" id="GO:0004674">
    <property type="term" value="F:protein serine/threonine kinase activity"/>
    <property type="evidence" value="ECO:0007669"/>
    <property type="project" value="UniProtKB-KW"/>
</dbReference>
<keyword evidence="2" id="KW-0723">Serine/threonine-protein kinase</keyword>
<gene>
    <name evidence="13" type="ORF">BI308_07050</name>
</gene>
<dbReference type="Pfam" id="PF00069">
    <property type="entry name" value="Pkinase"/>
    <property type="match status" value="1"/>
</dbReference>
<keyword evidence="4 9" id="KW-0547">Nucleotide-binding</keyword>
<keyword evidence="6 9" id="KW-0067">ATP-binding</keyword>
<evidence type="ECO:0000313" key="13">
    <source>
        <dbReference type="EMBL" id="OJJ26362.1"/>
    </source>
</evidence>
<comment type="caution">
    <text evidence="13">The sequence shown here is derived from an EMBL/GenBank/DDBJ whole genome shotgun (WGS) entry which is preliminary data.</text>
</comment>
<dbReference type="PANTHER" id="PTHR24363:SF0">
    <property type="entry name" value="SERINE_THREONINE KINASE LIKE DOMAIN CONTAINING 1"/>
    <property type="match status" value="1"/>
</dbReference>
<dbReference type="InterPro" id="IPR011009">
    <property type="entry name" value="Kinase-like_dom_sf"/>
</dbReference>
<evidence type="ECO:0000256" key="4">
    <source>
        <dbReference type="ARBA" id="ARBA00022741"/>
    </source>
</evidence>
<accession>A0A1L9QUQ8</accession>
<name>A0A1L9QUQ8_9CYAN</name>
<protein>
    <recommendedName>
        <fullName evidence="1">non-specific serine/threonine protein kinase</fullName>
        <ecNumber evidence="1">2.7.11.1</ecNumber>
    </recommendedName>
</protein>
<dbReference type="EC" id="2.7.11.1" evidence="1"/>
<dbReference type="Gene3D" id="2.60.120.380">
    <property type="match status" value="2"/>
</dbReference>
<dbReference type="InterPro" id="IPR000719">
    <property type="entry name" value="Prot_kinase_dom"/>
</dbReference>
<keyword evidence="11" id="KW-0812">Transmembrane</keyword>
<comment type="catalytic activity">
    <reaction evidence="7">
        <text>L-threonyl-[protein] + ATP = O-phospho-L-threonyl-[protein] + ADP + H(+)</text>
        <dbReference type="Rhea" id="RHEA:46608"/>
        <dbReference type="Rhea" id="RHEA-COMP:11060"/>
        <dbReference type="Rhea" id="RHEA-COMP:11605"/>
        <dbReference type="ChEBI" id="CHEBI:15378"/>
        <dbReference type="ChEBI" id="CHEBI:30013"/>
        <dbReference type="ChEBI" id="CHEBI:30616"/>
        <dbReference type="ChEBI" id="CHEBI:61977"/>
        <dbReference type="ChEBI" id="CHEBI:456216"/>
        <dbReference type="EC" id="2.7.11.1"/>
    </reaction>
</comment>
<evidence type="ECO:0000256" key="5">
    <source>
        <dbReference type="ARBA" id="ARBA00022777"/>
    </source>
</evidence>
<dbReference type="Gene3D" id="1.10.510.10">
    <property type="entry name" value="Transferase(Phosphotransferase) domain 1"/>
    <property type="match status" value="1"/>
</dbReference>
<feature type="transmembrane region" description="Helical" evidence="11">
    <location>
        <begin position="313"/>
        <end position="336"/>
    </location>
</feature>
<comment type="catalytic activity">
    <reaction evidence="8">
        <text>L-seryl-[protein] + ATP = O-phospho-L-seryl-[protein] + ADP + H(+)</text>
        <dbReference type="Rhea" id="RHEA:17989"/>
        <dbReference type="Rhea" id="RHEA-COMP:9863"/>
        <dbReference type="Rhea" id="RHEA-COMP:11604"/>
        <dbReference type="ChEBI" id="CHEBI:15378"/>
        <dbReference type="ChEBI" id="CHEBI:29999"/>
        <dbReference type="ChEBI" id="CHEBI:30616"/>
        <dbReference type="ChEBI" id="CHEBI:83421"/>
        <dbReference type="ChEBI" id="CHEBI:456216"/>
        <dbReference type="EC" id="2.7.11.1"/>
    </reaction>
</comment>
<sequence length="612" mass="67860">MSSPLGLILQHRYRLVKLLGQGGFGCTYLAEDLGRFNELCAIKEFVPSSRNPQGLQKAEELFQREATILYKLQHAQVPQFRANFEEEGRLFLVQDYVEGKSYQTLLDERKAQGHVFSQDEVKTFLAQVLPVLGYLHSQGVIHRDIAPDNMMWRQRDGLPVLIDFGVGKELATQLCSETGTLPTTVGKVGYAPREQLQMGLAYPSSDFYALGVTVLVLLTGKEPAELFDPQTLTWKLPSSSLSPQFTQILERLLAEQPGDRFPSAERILHALGGATVLPRLSEQQTQALTPQYTQSQYQNSVSSGTEPMSGSKIAMIGAIVALVTGITSWMVVSAWLRQDRVETVNPGVESPSSSPSPFPSPSVSPSPFLSSSPSPTPLQTPKPPNLPTTYQERLTVEPGDVTRVEGSLKANEVQYYLISAQEGDRFSMFITGDGVLMTLLTPEGEEIGDRSTDISLWEGDFPISGEYAVIVSPLRGLQETDYQLEIEQLNIPVKPTPEPETTPELEPTPEPEINSETIQFAPGTTGIEINSQSDREQIQRYLLRVRKDQIMQVRVIEGNVTLNIRYPTGELIPEAYDLLYWESQVPESGEYIIDVLATESTDFSLDISVTDQ</sequence>
<dbReference type="GO" id="GO:0004713">
    <property type="term" value="F:protein tyrosine kinase activity"/>
    <property type="evidence" value="ECO:0007669"/>
    <property type="project" value="InterPro"/>
</dbReference>
<evidence type="ECO:0000256" key="2">
    <source>
        <dbReference type="ARBA" id="ARBA00022527"/>
    </source>
</evidence>
<evidence type="ECO:0000256" key="7">
    <source>
        <dbReference type="ARBA" id="ARBA00047899"/>
    </source>
</evidence>
<dbReference type="PROSITE" id="PS50011">
    <property type="entry name" value="PROTEIN_KINASE_DOM"/>
    <property type="match status" value="1"/>
</dbReference>
<dbReference type="STRING" id="1925591.BI308_07050"/>
<feature type="region of interest" description="Disordered" evidence="10">
    <location>
        <begin position="493"/>
        <end position="512"/>
    </location>
</feature>
<dbReference type="CDD" id="cd14014">
    <property type="entry name" value="STKc_PknB_like"/>
    <property type="match status" value="1"/>
</dbReference>
<keyword evidence="11" id="KW-1133">Transmembrane helix</keyword>
<evidence type="ECO:0000256" key="9">
    <source>
        <dbReference type="PROSITE-ProRule" id="PRU10141"/>
    </source>
</evidence>
<feature type="region of interest" description="Disordered" evidence="10">
    <location>
        <begin position="344"/>
        <end position="390"/>
    </location>
</feature>
<dbReference type="SMART" id="SM00219">
    <property type="entry name" value="TyrKc"/>
    <property type="match status" value="1"/>
</dbReference>
<evidence type="ECO:0000256" key="3">
    <source>
        <dbReference type="ARBA" id="ARBA00022679"/>
    </source>
</evidence>
<dbReference type="InterPro" id="IPR017441">
    <property type="entry name" value="Protein_kinase_ATP_BS"/>
</dbReference>
<feature type="compositionally biased region" description="Pro residues" evidence="10">
    <location>
        <begin position="354"/>
        <end position="364"/>
    </location>
</feature>
<keyword evidence="14" id="KW-1185">Reference proteome</keyword>
<dbReference type="Proteomes" id="UP000183940">
    <property type="component" value="Unassembled WGS sequence"/>
</dbReference>
<dbReference type="AlphaFoldDB" id="A0A1L9QUQ8"/>
<evidence type="ECO:0000313" key="14">
    <source>
        <dbReference type="Proteomes" id="UP000183940"/>
    </source>
</evidence>
<dbReference type="PROSITE" id="PS00107">
    <property type="entry name" value="PROTEIN_KINASE_ATP"/>
    <property type="match status" value="1"/>
</dbReference>
<feature type="domain" description="Protein kinase" evidence="12">
    <location>
        <begin position="13"/>
        <end position="272"/>
    </location>
</feature>
<keyword evidence="5" id="KW-0418">Kinase</keyword>
<dbReference type="InterPro" id="IPR020635">
    <property type="entry name" value="Tyr_kinase_cat_dom"/>
</dbReference>
<evidence type="ECO:0000256" key="11">
    <source>
        <dbReference type="SAM" id="Phobius"/>
    </source>
</evidence>
<proteinExistence type="predicted"/>
<evidence type="ECO:0000259" key="12">
    <source>
        <dbReference type="PROSITE" id="PS50011"/>
    </source>
</evidence>